<sequence length="189" mass="22315">MDLDRAVTNEVESNTSAPPRGAVPSESRPPTFVRTNPNAQHPSPPPYPQPIHVAPQGVELVRLNKPSIDKIRKQRAQEFRANVDDDHERGEFWLKNTIRVSDELSCTPKECLKCAISLLRDTTYHWWKILVSVVPKERVTWEFFQEESRKKYISQRFIDQILNEFLELKQRRMSLTEYEREFFRLSKYT</sequence>
<feature type="domain" description="Retrotransposon gag" evidence="2">
    <location>
        <begin position="114"/>
        <end position="188"/>
    </location>
</feature>
<evidence type="ECO:0000313" key="3">
    <source>
        <dbReference type="EMBL" id="KAA3466175.1"/>
    </source>
</evidence>
<dbReference type="EMBL" id="SMMG02000007">
    <property type="protein sequence ID" value="KAA3466175.1"/>
    <property type="molecule type" value="Genomic_DNA"/>
</dbReference>
<gene>
    <name evidence="3" type="ORF">EPI10_001289</name>
</gene>
<organism evidence="3 4">
    <name type="scientific">Gossypium australe</name>
    <dbReference type="NCBI Taxonomy" id="47621"/>
    <lineage>
        <taxon>Eukaryota</taxon>
        <taxon>Viridiplantae</taxon>
        <taxon>Streptophyta</taxon>
        <taxon>Embryophyta</taxon>
        <taxon>Tracheophyta</taxon>
        <taxon>Spermatophyta</taxon>
        <taxon>Magnoliopsida</taxon>
        <taxon>eudicotyledons</taxon>
        <taxon>Gunneridae</taxon>
        <taxon>Pentapetalae</taxon>
        <taxon>rosids</taxon>
        <taxon>malvids</taxon>
        <taxon>Malvales</taxon>
        <taxon>Malvaceae</taxon>
        <taxon>Malvoideae</taxon>
        <taxon>Gossypium</taxon>
    </lineage>
</organism>
<dbReference type="InterPro" id="IPR005162">
    <property type="entry name" value="Retrotrans_gag_dom"/>
</dbReference>
<dbReference type="Pfam" id="PF03732">
    <property type="entry name" value="Retrotrans_gag"/>
    <property type="match status" value="1"/>
</dbReference>
<keyword evidence="4" id="KW-1185">Reference proteome</keyword>
<dbReference type="AlphaFoldDB" id="A0A5B6VAJ7"/>
<reference evidence="4" key="1">
    <citation type="journal article" date="2019" name="Plant Biotechnol. J.">
        <title>Genome sequencing of the Australian wild diploid species Gossypium australe highlights disease resistance and delayed gland morphogenesis.</title>
        <authorList>
            <person name="Cai Y."/>
            <person name="Cai X."/>
            <person name="Wang Q."/>
            <person name="Wang P."/>
            <person name="Zhang Y."/>
            <person name="Cai C."/>
            <person name="Xu Y."/>
            <person name="Wang K."/>
            <person name="Zhou Z."/>
            <person name="Wang C."/>
            <person name="Geng S."/>
            <person name="Li B."/>
            <person name="Dong Q."/>
            <person name="Hou Y."/>
            <person name="Wang H."/>
            <person name="Ai P."/>
            <person name="Liu Z."/>
            <person name="Yi F."/>
            <person name="Sun M."/>
            <person name="An G."/>
            <person name="Cheng J."/>
            <person name="Zhang Y."/>
            <person name="Shi Q."/>
            <person name="Xie Y."/>
            <person name="Shi X."/>
            <person name="Chang Y."/>
            <person name="Huang F."/>
            <person name="Chen Y."/>
            <person name="Hong S."/>
            <person name="Mi L."/>
            <person name="Sun Q."/>
            <person name="Zhang L."/>
            <person name="Zhou B."/>
            <person name="Peng R."/>
            <person name="Zhang X."/>
            <person name="Liu F."/>
        </authorList>
    </citation>
    <scope>NUCLEOTIDE SEQUENCE [LARGE SCALE GENOMIC DNA]</scope>
    <source>
        <strain evidence="4">cv. PA1801</strain>
    </source>
</reference>
<accession>A0A5B6VAJ7</accession>
<evidence type="ECO:0000313" key="4">
    <source>
        <dbReference type="Proteomes" id="UP000325315"/>
    </source>
</evidence>
<comment type="caution">
    <text evidence="3">The sequence shown here is derived from an EMBL/GenBank/DDBJ whole genome shotgun (WGS) entry which is preliminary data.</text>
</comment>
<protein>
    <submittedName>
        <fullName evidence="3">Protein MCM10</fullName>
    </submittedName>
</protein>
<dbReference type="Proteomes" id="UP000325315">
    <property type="component" value="Unassembled WGS sequence"/>
</dbReference>
<feature type="region of interest" description="Disordered" evidence="1">
    <location>
        <begin position="1"/>
        <end position="50"/>
    </location>
</feature>
<evidence type="ECO:0000259" key="2">
    <source>
        <dbReference type="Pfam" id="PF03732"/>
    </source>
</evidence>
<dbReference type="OrthoDB" id="1432379at2759"/>
<dbReference type="PANTHER" id="PTHR34482:SF36">
    <property type="entry name" value="RETROTRANSPOSON GAG DOMAIN-CONTAINING PROTEIN"/>
    <property type="match status" value="1"/>
</dbReference>
<dbReference type="PANTHER" id="PTHR34482">
    <property type="entry name" value="DNA DAMAGE-INDUCIBLE PROTEIN 1-LIKE"/>
    <property type="match status" value="1"/>
</dbReference>
<proteinExistence type="predicted"/>
<evidence type="ECO:0000256" key="1">
    <source>
        <dbReference type="SAM" id="MobiDB-lite"/>
    </source>
</evidence>
<name>A0A5B6VAJ7_9ROSI</name>